<dbReference type="PROSITE" id="PS51173">
    <property type="entry name" value="CBM2"/>
    <property type="match status" value="1"/>
</dbReference>
<sequence>MWNAELGGSGSTVTATNAGYNGNLGAGQSTQFGFLGFWDSVSNDPPSLTCNAS</sequence>
<dbReference type="GO" id="GO:0005975">
    <property type="term" value="P:carbohydrate metabolic process"/>
    <property type="evidence" value="ECO:0007669"/>
    <property type="project" value="InterPro"/>
</dbReference>
<dbReference type="GO" id="GO:0030247">
    <property type="term" value="F:polysaccharide binding"/>
    <property type="evidence" value="ECO:0007669"/>
    <property type="project" value="UniProtKB-UniRule"/>
</dbReference>
<dbReference type="EMBL" id="CP070499">
    <property type="protein sequence ID" value="QSB13964.1"/>
    <property type="molecule type" value="Genomic_DNA"/>
</dbReference>
<feature type="domain" description="CBM2" evidence="1">
    <location>
        <begin position="1"/>
        <end position="53"/>
    </location>
</feature>
<dbReference type="GO" id="GO:0004553">
    <property type="term" value="F:hydrolase activity, hydrolyzing O-glycosyl compounds"/>
    <property type="evidence" value="ECO:0007669"/>
    <property type="project" value="InterPro"/>
</dbReference>
<dbReference type="Gene3D" id="2.60.40.290">
    <property type="match status" value="1"/>
</dbReference>
<name>A0A895Y8B8_9ACTN</name>
<dbReference type="InterPro" id="IPR012291">
    <property type="entry name" value="CBM2_carb-bd_dom_sf"/>
</dbReference>
<dbReference type="KEGG" id="nhy:JQS43_20845"/>
<protein>
    <submittedName>
        <fullName evidence="2">Cellulose binding domain-containing protein</fullName>
    </submittedName>
</protein>
<proteinExistence type="predicted"/>
<evidence type="ECO:0000259" key="1">
    <source>
        <dbReference type="PROSITE" id="PS51173"/>
    </source>
</evidence>
<accession>A0A895Y8B8</accession>
<dbReference type="Pfam" id="PF00553">
    <property type="entry name" value="CBM_2"/>
    <property type="match status" value="1"/>
</dbReference>
<dbReference type="AlphaFoldDB" id="A0A895Y8B8"/>
<gene>
    <name evidence="2" type="ORF">JQS43_20845</name>
</gene>
<keyword evidence="3" id="KW-1185">Reference proteome</keyword>
<evidence type="ECO:0000313" key="2">
    <source>
        <dbReference type="EMBL" id="QSB13964.1"/>
    </source>
</evidence>
<dbReference type="InterPro" id="IPR008965">
    <property type="entry name" value="CBM2/CBM3_carb-bd_dom_sf"/>
</dbReference>
<dbReference type="SUPFAM" id="SSF49384">
    <property type="entry name" value="Carbohydrate-binding domain"/>
    <property type="match status" value="1"/>
</dbReference>
<reference evidence="2" key="1">
    <citation type="submission" date="2021-02" db="EMBL/GenBank/DDBJ databases">
        <title>Natrosporangium hydrolyticum gen. nov., sp. nov, a haloalkaliphilic actinobacterium from a soda solonchak soil.</title>
        <authorList>
            <person name="Sorokin D.Y."/>
            <person name="Khijniak T.V."/>
            <person name="Zakharycheva A.P."/>
            <person name="Boueva O.V."/>
            <person name="Ariskina E.V."/>
            <person name="Hahnke R.L."/>
            <person name="Bunk B."/>
            <person name="Sproer C."/>
            <person name="Schumann P."/>
            <person name="Evtushenko L.I."/>
            <person name="Kublanov I.V."/>
        </authorList>
    </citation>
    <scope>NUCLEOTIDE SEQUENCE</scope>
    <source>
        <strain evidence="2">DSM 106523</strain>
    </source>
</reference>
<organism evidence="2 3">
    <name type="scientific">Natronosporangium hydrolyticum</name>
    <dbReference type="NCBI Taxonomy" id="2811111"/>
    <lineage>
        <taxon>Bacteria</taxon>
        <taxon>Bacillati</taxon>
        <taxon>Actinomycetota</taxon>
        <taxon>Actinomycetes</taxon>
        <taxon>Micromonosporales</taxon>
        <taxon>Micromonosporaceae</taxon>
        <taxon>Natronosporangium</taxon>
    </lineage>
</organism>
<dbReference type="InterPro" id="IPR001919">
    <property type="entry name" value="CBD2"/>
</dbReference>
<dbReference type="Proteomes" id="UP000662857">
    <property type="component" value="Chromosome"/>
</dbReference>
<evidence type="ECO:0000313" key="3">
    <source>
        <dbReference type="Proteomes" id="UP000662857"/>
    </source>
</evidence>